<accession>A0ABX7BTA4</accession>
<evidence type="ECO:0008006" key="3">
    <source>
        <dbReference type="Google" id="ProtNLM"/>
    </source>
</evidence>
<protein>
    <recommendedName>
        <fullName evidence="3">Vgr related protein</fullName>
    </recommendedName>
</protein>
<evidence type="ECO:0000313" key="2">
    <source>
        <dbReference type="Proteomes" id="UP000595448"/>
    </source>
</evidence>
<keyword evidence="2" id="KW-1185">Reference proteome</keyword>
<dbReference type="Proteomes" id="UP000595448">
    <property type="component" value="Chromosome"/>
</dbReference>
<dbReference type="EMBL" id="CP067977">
    <property type="protein sequence ID" value="QQQ19978.1"/>
    <property type="molecule type" value="Genomic_DNA"/>
</dbReference>
<reference evidence="1 2" key="1">
    <citation type="submission" date="2021-01" db="EMBL/GenBank/DDBJ databases">
        <title>Brevundimonas vitis sp. nov., an bacterium isolated from grape (Vitis vinifera).</title>
        <authorList>
            <person name="Jiang L."/>
            <person name="Lee J."/>
        </authorList>
    </citation>
    <scope>NUCLEOTIDE SEQUENCE [LARGE SCALE GENOMIC DNA]</scope>
    <source>
        <strain evidence="1 2">GRTSA-9</strain>
    </source>
</reference>
<gene>
    <name evidence="1" type="ORF">JIP62_02850</name>
</gene>
<sequence length="166" mass="18387">MIRALTPGERGLAREVFGDRLALDRVRIFSAPWPVFLAFVPGRWFGRDWIVWPRAQMHGDFAAAPLNAQAVLIHELVHVWQAQTGTQLLWAKLKAGFSAAAYVYPVDDACGWNGLNIEQQAMVVQHCFMAGRGARVPADRAFYDRVSPFPTGRAPLPSGEKSARSA</sequence>
<proteinExistence type="predicted"/>
<evidence type="ECO:0000313" key="1">
    <source>
        <dbReference type="EMBL" id="QQQ19978.1"/>
    </source>
</evidence>
<name>A0ABX7BTA4_9CAUL</name>
<organism evidence="1 2">
    <name type="scientific">Brevundimonas vitisensis</name>
    <dbReference type="NCBI Taxonomy" id="2800818"/>
    <lineage>
        <taxon>Bacteria</taxon>
        <taxon>Pseudomonadati</taxon>
        <taxon>Pseudomonadota</taxon>
        <taxon>Alphaproteobacteria</taxon>
        <taxon>Caulobacterales</taxon>
        <taxon>Caulobacteraceae</taxon>
        <taxon>Brevundimonas</taxon>
    </lineage>
</organism>